<keyword evidence="6 18" id="KW-0679">Respiratory chain</keyword>
<dbReference type="InterPro" id="IPR005797">
    <property type="entry name" value="Cyt_b/b6_N"/>
</dbReference>
<evidence type="ECO:0000256" key="6">
    <source>
        <dbReference type="ARBA" id="ARBA00022660"/>
    </source>
</evidence>
<dbReference type="GO" id="GO:0016491">
    <property type="term" value="F:oxidoreductase activity"/>
    <property type="evidence" value="ECO:0007669"/>
    <property type="project" value="UniProtKB-UniRule"/>
</dbReference>
<dbReference type="PIRSF" id="PIRSF038885">
    <property type="entry name" value="COB"/>
    <property type="match status" value="1"/>
</dbReference>
<evidence type="ECO:0000256" key="10">
    <source>
        <dbReference type="ARBA" id="ARBA00022982"/>
    </source>
</evidence>
<dbReference type="SUPFAM" id="SSF81342">
    <property type="entry name" value="Transmembrane di-heme cytochromes"/>
    <property type="match status" value="1"/>
</dbReference>
<feature type="transmembrane region" description="Helical" evidence="18">
    <location>
        <begin position="338"/>
        <end position="358"/>
    </location>
</feature>
<dbReference type="CDD" id="cd00290">
    <property type="entry name" value="cytochrome_b_C"/>
    <property type="match status" value="1"/>
</dbReference>
<dbReference type="EMBL" id="AY342055">
    <property type="protein sequence ID" value="AAP91673.1"/>
    <property type="molecule type" value="Genomic_DNA"/>
</dbReference>
<dbReference type="RefSeq" id="YP_006352.1">
    <property type="nucleotide sequence ID" value="NC_005840.1"/>
</dbReference>
<feature type="binding site" description="axial binding residue" evidence="17">
    <location>
        <position position="88"/>
    </location>
    <ligand>
        <name>heme b</name>
        <dbReference type="ChEBI" id="CHEBI:60344"/>
        <label>b566</label>
    </ligand>
    <ligandPart>
        <name>Fe</name>
        <dbReference type="ChEBI" id="CHEBI:18248"/>
    </ligandPart>
</feature>
<feature type="transmembrane region" description="Helical" evidence="18">
    <location>
        <begin position="20"/>
        <end position="42"/>
    </location>
</feature>
<dbReference type="GO" id="GO:0006122">
    <property type="term" value="P:mitochondrial electron transport, ubiquinol to cytochrome c"/>
    <property type="evidence" value="ECO:0007669"/>
    <property type="project" value="TreeGrafter"/>
</dbReference>
<evidence type="ECO:0000256" key="4">
    <source>
        <dbReference type="ARBA" id="ARBA00022448"/>
    </source>
</evidence>
<evidence type="ECO:0000256" key="17">
    <source>
        <dbReference type="PIRSR" id="PIRSR038885-2"/>
    </source>
</evidence>
<dbReference type="SUPFAM" id="SSF81648">
    <property type="entry name" value="a domain/subunit of cytochrome bc1 complex (Ubiquinol-cytochrome c reductase)"/>
    <property type="match status" value="1"/>
</dbReference>
<feature type="binding site" evidence="16">
    <location>
        <position position="193"/>
    </location>
    <ligand>
        <name>a ubiquinone</name>
        <dbReference type="ChEBI" id="CHEBI:16389"/>
    </ligand>
</feature>
<comment type="cofactor">
    <cofactor evidence="18">
        <name>heme b</name>
        <dbReference type="ChEBI" id="CHEBI:60344"/>
    </cofactor>
    <text evidence="18">Binds 2 heme groups non-covalently.</text>
</comment>
<feature type="transmembrane region" description="Helical" evidence="18">
    <location>
        <begin position="170"/>
        <end position="191"/>
    </location>
</feature>
<keyword evidence="14 18" id="KW-0496">Mitochondrion</keyword>
<evidence type="ECO:0000256" key="3">
    <source>
        <dbReference type="ARBA" id="ARBA00013531"/>
    </source>
</evidence>
<evidence type="ECO:0000256" key="11">
    <source>
        <dbReference type="ARBA" id="ARBA00022989"/>
    </source>
</evidence>
<keyword evidence="12 17" id="KW-0408">Iron</keyword>
<dbReference type="PROSITE" id="PS51002">
    <property type="entry name" value="CYTB_NTER"/>
    <property type="match status" value="1"/>
</dbReference>
<dbReference type="InterPro" id="IPR030689">
    <property type="entry name" value="Cytochrome_b"/>
</dbReference>
<dbReference type="Gene3D" id="1.20.810.10">
    <property type="entry name" value="Cytochrome Bc1 Complex, Chain C"/>
    <property type="match status" value="1"/>
</dbReference>
<keyword evidence="15 18" id="KW-0472">Membrane</keyword>
<evidence type="ECO:0000256" key="1">
    <source>
        <dbReference type="ARBA" id="ARBA00002566"/>
    </source>
</evidence>
<name>Q6VEH5_9MOLL</name>
<dbReference type="PROSITE" id="PS51003">
    <property type="entry name" value="CYTB_CTER"/>
    <property type="match status" value="1"/>
</dbReference>
<evidence type="ECO:0000256" key="16">
    <source>
        <dbReference type="PIRSR" id="PIRSR038885-1"/>
    </source>
</evidence>
<comment type="cofactor">
    <cofactor evidence="17">
        <name>heme</name>
        <dbReference type="ChEBI" id="CHEBI:30413"/>
    </cofactor>
    <text evidence="17">Binds 2 heme groups non-covalently.</text>
</comment>
<gene>
    <name evidence="21" type="primary">Cytb</name>
</gene>
<dbReference type="InterPro" id="IPR016174">
    <property type="entry name" value="Di-haem_cyt_TM"/>
</dbReference>
<evidence type="ECO:0000256" key="12">
    <source>
        <dbReference type="ARBA" id="ARBA00023004"/>
    </source>
</evidence>
<dbReference type="Pfam" id="PF00032">
    <property type="entry name" value="Cytochrom_B_C"/>
    <property type="match status" value="1"/>
</dbReference>
<evidence type="ECO:0000256" key="8">
    <source>
        <dbReference type="ARBA" id="ARBA00022723"/>
    </source>
</evidence>
<dbReference type="InterPro" id="IPR036150">
    <property type="entry name" value="Cyt_b/b6_C_sf"/>
</dbReference>
<protein>
    <recommendedName>
        <fullName evidence="3 18">Cytochrome b</fullName>
    </recommendedName>
</protein>
<feature type="transmembrane region" description="Helical" evidence="18">
    <location>
        <begin position="78"/>
        <end position="97"/>
    </location>
</feature>
<evidence type="ECO:0000259" key="19">
    <source>
        <dbReference type="PROSITE" id="PS51002"/>
    </source>
</evidence>
<keyword evidence="7 18" id="KW-0812">Transmembrane</keyword>
<dbReference type="CDD" id="cd00284">
    <property type="entry name" value="Cytochrome_b_N"/>
    <property type="match status" value="1"/>
</dbReference>
<keyword evidence="5 17" id="KW-0349">Heme</keyword>
<feature type="domain" description="Cytochrome b/b6 C-terminal region profile" evidence="20">
    <location>
        <begin position="202"/>
        <end position="359"/>
    </location>
</feature>
<feature type="domain" description="Cytochrome b/b6 N-terminal region profile" evidence="19">
    <location>
        <begin position="1"/>
        <end position="201"/>
    </location>
</feature>
<proteinExistence type="inferred from homology"/>
<dbReference type="PANTHER" id="PTHR19271">
    <property type="entry name" value="CYTOCHROME B"/>
    <property type="match status" value="1"/>
</dbReference>
<evidence type="ECO:0000256" key="9">
    <source>
        <dbReference type="ARBA" id="ARBA00022792"/>
    </source>
</evidence>
<dbReference type="InterPro" id="IPR048260">
    <property type="entry name" value="Cytochrome_b_C_euk/bac"/>
</dbReference>
<dbReference type="GO" id="GO:0008121">
    <property type="term" value="F:quinol-cytochrome-c reductase activity"/>
    <property type="evidence" value="ECO:0007669"/>
    <property type="project" value="InterPro"/>
</dbReference>
<dbReference type="GO" id="GO:0046872">
    <property type="term" value="F:metal ion binding"/>
    <property type="evidence" value="ECO:0007669"/>
    <property type="project" value="UniProtKB-UniRule"/>
</dbReference>
<comment type="similarity">
    <text evidence="18">Belongs to the cytochrome b family.</text>
</comment>
<accession>Q6VEH5</accession>
<feature type="transmembrane region" description="Helical" evidence="18">
    <location>
        <begin position="103"/>
        <end position="125"/>
    </location>
</feature>
<dbReference type="InterPro" id="IPR027387">
    <property type="entry name" value="Cytb/b6-like_sf"/>
</dbReference>
<evidence type="ECO:0000256" key="15">
    <source>
        <dbReference type="ARBA" id="ARBA00023136"/>
    </source>
</evidence>
<dbReference type="CTD" id="4519"/>
<dbReference type="GO" id="GO:0045275">
    <property type="term" value="C:respiratory chain complex III"/>
    <property type="evidence" value="ECO:0007669"/>
    <property type="project" value="InterPro"/>
</dbReference>
<dbReference type="GeneID" id="2776995"/>
<keyword evidence="8 17" id="KW-0479">Metal-binding</keyword>
<feature type="binding site" description="axial binding residue" evidence="17">
    <location>
        <position position="188"/>
    </location>
    <ligand>
        <name>heme b</name>
        <dbReference type="ChEBI" id="CHEBI:60344"/>
        <label>b566</label>
    </ligand>
    <ligandPart>
        <name>Fe</name>
        <dbReference type="ChEBI" id="CHEBI:18248"/>
    </ligandPart>
</feature>
<dbReference type="PANTHER" id="PTHR19271:SF16">
    <property type="entry name" value="CYTOCHROME B"/>
    <property type="match status" value="1"/>
</dbReference>
<comment type="function">
    <text evidence="1 18">Component of the ubiquinol-cytochrome c reductase complex (complex III or cytochrome b-c1 complex) that is part of the mitochondrial respiratory chain. The b-c1 complex mediates electron transfer from ubiquinol to cytochrome c. Contributes to the generation of a proton gradient across the mitochondrial membrane that is then used for ATP synthesis.</text>
</comment>
<feature type="transmembrane region" description="Helical" evidence="18">
    <location>
        <begin position="212"/>
        <end position="238"/>
    </location>
</feature>
<dbReference type="InterPro" id="IPR048259">
    <property type="entry name" value="Cytochrome_b_N_euk/bac"/>
</dbReference>
<keyword evidence="13" id="KW-0830">Ubiquinone</keyword>
<dbReference type="AlphaFoldDB" id="Q6VEH5"/>
<dbReference type="Pfam" id="PF00033">
    <property type="entry name" value="Cytochrome_B"/>
    <property type="match status" value="1"/>
</dbReference>
<geneLocation type="mitochondrion" evidence="21"/>
<evidence type="ECO:0000256" key="18">
    <source>
        <dbReference type="RuleBase" id="RU362117"/>
    </source>
</evidence>
<evidence type="ECO:0000256" key="7">
    <source>
        <dbReference type="ARBA" id="ARBA00022692"/>
    </source>
</evidence>
<evidence type="ECO:0000256" key="14">
    <source>
        <dbReference type="ARBA" id="ARBA00023128"/>
    </source>
</evidence>
<dbReference type="GO" id="GO:0005743">
    <property type="term" value="C:mitochondrial inner membrane"/>
    <property type="evidence" value="ECO:0007669"/>
    <property type="project" value="UniProtKB-SubCell"/>
</dbReference>
<sequence length="359" mass="40410">MKSLKTPMAINLPTPPNISSIWSFGSVLGVCLSIQLITGLILSMHYNASPDLAFASITHIDTNVYGGWILRSMHANGASLMFAAMYIHIGRGIYYKIYMYNKITWLIGVLLFLSSMATAFLGYVLPWGQMSFWAATVITNLLSTVPYIGKSMVMWLWGGYAVGGPTLSRFFSLHFILPFVIVVLSISHLLALHHKGSSNPLGINTNSEKISFYPMFYIKDLVAFLMLFVMWLVLVMIYPNMFTDAANFIPANPLVTPTHIQPEWYFLFAYAILRSIPNKAGGALALVMSILILFLLPLTQAKEISSSQMMISRNLIFWPLVASFLILTWIGSMPVEDPYIIIGQMFTFLYFFLFLCLMY</sequence>
<feature type="transmembrane region" description="Helical" evidence="18">
    <location>
        <begin position="280"/>
        <end position="299"/>
    </location>
</feature>
<organism evidence="21">
    <name type="scientific">Siphonodentalium lobatum</name>
    <dbReference type="NCBI Taxonomy" id="203167"/>
    <lineage>
        <taxon>Eukaryota</taxon>
        <taxon>Metazoa</taxon>
        <taxon>Spiralia</taxon>
        <taxon>Lophotrochozoa</taxon>
        <taxon>Mollusca</taxon>
        <taxon>Scaphopoda</taxon>
        <taxon>Gadilida</taxon>
        <taxon>Siphonodentaliidae</taxon>
        <taxon>Siphonodentalium</taxon>
    </lineage>
</organism>
<evidence type="ECO:0000259" key="20">
    <source>
        <dbReference type="PROSITE" id="PS51003"/>
    </source>
</evidence>
<keyword evidence="10 18" id="KW-0249">Electron transport</keyword>
<keyword evidence="4 18" id="KW-0813">Transport</keyword>
<feature type="binding site" description="axial binding residue" evidence="17">
    <location>
        <position position="74"/>
    </location>
    <ligand>
        <name>heme b</name>
        <dbReference type="ChEBI" id="CHEBI:60344"/>
        <label>b562</label>
    </ligand>
    <ligandPart>
        <name>Fe</name>
        <dbReference type="ChEBI" id="CHEBI:18248"/>
    </ligandPart>
</feature>
<keyword evidence="9" id="KW-0999">Mitochondrion inner membrane</keyword>
<feature type="binding site" description="axial binding residue" evidence="17">
    <location>
        <position position="174"/>
    </location>
    <ligand>
        <name>heme b</name>
        <dbReference type="ChEBI" id="CHEBI:60344"/>
        <label>b562</label>
    </ligand>
    <ligandPart>
        <name>Fe</name>
        <dbReference type="ChEBI" id="CHEBI:18248"/>
    </ligandPart>
</feature>
<evidence type="ECO:0000256" key="5">
    <source>
        <dbReference type="ARBA" id="ARBA00022617"/>
    </source>
</evidence>
<comment type="subcellular location">
    <subcellularLocation>
        <location evidence="2">Mitochondrion inner membrane</location>
        <topology evidence="2">Multi-pass membrane protein</topology>
    </subcellularLocation>
</comment>
<reference evidence="21" key="1">
    <citation type="journal article" date="2004" name="Mol. Phylogenet. Evol.">
        <title>The complete sequence and gene organization of the mitochondrial genome of the gadilid scaphopod Siphonondentalium lobatum (Mollusca).</title>
        <authorList>
            <person name="Dreyer H."/>
            <person name="Steiner G."/>
        </authorList>
    </citation>
    <scope>NUCLEOTIDE SEQUENCE</scope>
</reference>
<dbReference type="InterPro" id="IPR005798">
    <property type="entry name" value="Cyt_b/b6_C"/>
</dbReference>
<feature type="transmembrane region" description="Helical" evidence="18">
    <location>
        <begin position="311"/>
        <end position="332"/>
    </location>
</feature>
<evidence type="ECO:0000256" key="13">
    <source>
        <dbReference type="ARBA" id="ARBA00023075"/>
    </source>
</evidence>
<keyword evidence="11 18" id="KW-1133">Transmembrane helix</keyword>
<evidence type="ECO:0000256" key="2">
    <source>
        <dbReference type="ARBA" id="ARBA00004448"/>
    </source>
</evidence>
<evidence type="ECO:0000313" key="21">
    <source>
        <dbReference type="EMBL" id="AAP91673.1"/>
    </source>
</evidence>